<dbReference type="AlphaFoldDB" id="A0A4Y9YJX9"/>
<reference evidence="2 3" key="1">
    <citation type="submission" date="2019-01" db="EMBL/GenBank/DDBJ databases">
        <title>Genome sequencing of the rare red list fungi Fomitopsis rosea.</title>
        <authorList>
            <person name="Buettner E."/>
            <person name="Kellner H."/>
        </authorList>
    </citation>
    <scope>NUCLEOTIDE SEQUENCE [LARGE SCALE GENOMIC DNA]</scope>
    <source>
        <strain evidence="2 3">DSM 105464</strain>
    </source>
</reference>
<evidence type="ECO:0000313" key="3">
    <source>
        <dbReference type="Proteomes" id="UP000298390"/>
    </source>
</evidence>
<organism evidence="2 3">
    <name type="scientific">Rhodofomes roseus</name>
    <dbReference type="NCBI Taxonomy" id="34475"/>
    <lineage>
        <taxon>Eukaryota</taxon>
        <taxon>Fungi</taxon>
        <taxon>Dikarya</taxon>
        <taxon>Basidiomycota</taxon>
        <taxon>Agaricomycotina</taxon>
        <taxon>Agaricomycetes</taxon>
        <taxon>Polyporales</taxon>
        <taxon>Rhodofomes</taxon>
    </lineage>
</organism>
<gene>
    <name evidence="2" type="ORF">EVJ58_g4626</name>
</gene>
<accession>A0A4Y9YJX9</accession>
<dbReference type="STRING" id="34475.A0A4Y9YJX9"/>
<name>A0A4Y9YJX9_9APHY</name>
<comment type="caution">
    <text evidence="2">The sequence shown here is derived from an EMBL/GenBank/DDBJ whole genome shotgun (WGS) entry which is preliminary data.</text>
</comment>
<sequence>MTWVLGWPLYQEDALEIAKKHNLAPKLSDARRIQAAVMWIADQVGIMRAFACWVHDRPESVIVAYVDYGDNRYPPTKLARSELLTQKQFRSLKQAMPLKNFGWYQHNDPSSTLYEITTYEYDDVEEEEEEDSEEGSDTSDDESSDEDFGDEQSMDAANDSDGGDATESDNETVTDGSVSFAGAPITDAAESLPRDFDEACRIVEAHP</sequence>
<feature type="compositionally biased region" description="Acidic residues" evidence="1">
    <location>
        <begin position="161"/>
        <end position="172"/>
    </location>
</feature>
<feature type="compositionally biased region" description="Acidic residues" evidence="1">
    <location>
        <begin position="123"/>
        <end position="153"/>
    </location>
</feature>
<evidence type="ECO:0000313" key="2">
    <source>
        <dbReference type="EMBL" id="TFY61249.1"/>
    </source>
</evidence>
<dbReference type="Proteomes" id="UP000298390">
    <property type="component" value="Unassembled WGS sequence"/>
</dbReference>
<proteinExistence type="predicted"/>
<dbReference type="EMBL" id="SEKV01000216">
    <property type="protein sequence ID" value="TFY61249.1"/>
    <property type="molecule type" value="Genomic_DNA"/>
</dbReference>
<evidence type="ECO:0000256" key="1">
    <source>
        <dbReference type="SAM" id="MobiDB-lite"/>
    </source>
</evidence>
<feature type="region of interest" description="Disordered" evidence="1">
    <location>
        <begin position="123"/>
        <end position="194"/>
    </location>
</feature>
<protein>
    <submittedName>
        <fullName evidence="2">Uncharacterized protein</fullName>
    </submittedName>
</protein>